<dbReference type="InterPro" id="IPR052616">
    <property type="entry name" value="SYO1-like"/>
</dbReference>
<dbReference type="Pfam" id="PF25567">
    <property type="entry name" value="TPR_SYO1"/>
    <property type="match status" value="1"/>
</dbReference>
<dbReference type="Gene3D" id="1.25.10.10">
    <property type="entry name" value="Leucine-rich Repeat Variant"/>
    <property type="match status" value="1"/>
</dbReference>
<dbReference type="PANTHER" id="PTHR13347">
    <property type="entry name" value="HEAT REPEAT-CONTAINING PROTEIN 3"/>
    <property type="match status" value="1"/>
</dbReference>
<dbReference type="Proteomes" id="UP000245946">
    <property type="component" value="Unassembled WGS sequence"/>
</dbReference>
<dbReference type="OrthoDB" id="288703at2759"/>
<feature type="compositionally biased region" description="Basic and acidic residues" evidence="2">
    <location>
        <begin position="1"/>
        <end position="10"/>
    </location>
</feature>
<dbReference type="SUPFAM" id="SSF48371">
    <property type="entry name" value="ARM repeat"/>
    <property type="match status" value="1"/>
</dbReference>
<accession>A0A316ZGH6</accession>
<proteinExistence type="inferred from homology"/>
<dbReference type="AlphaFoldDB" id="A0A316ZGH6"/>
<dbReference type="InterPro" id="IPR011989">
    <property type="entry name" value="ARM-like"/>
</dbReference>
<feature type="domain" description="SYO1-like TPR repeats" evidence="3">
    <location>
        <begin position="606"/>
        <end position="869"/>
    </location>
</feature>
<evidence type="ECO:0000313" key="5">
    <source>
        <dbReference type="Proteomes" id="UP000245946"/>
    </source>
</evidence>
<evidence type="ECO:0000256" key="2">
    <source>
        <dbReference type="SAM" id="MobiDB-lite"/>
    </source>
</evidence>
<dbReference type="GO" id="GO:0051082">
    <property type="term" value="F:unfolded protein binding"/>
    <property type="evidence" value="ECO:0007669"/>
    <property type="project" value="TreeGrafter"/>
</dbReference>
<sequence>MPKARFNPERHRSRVRHNPLARSGEAGASASTPASSTPAAGSSAAAAAELSIPLLLKLPLPGTHVEPAPSSSDTHWALSSLSLLLLEKPARRVLLAPQHRLLPRLVRALEHDEPAVRAEASGALRNVCIDAGFAERTKLADKDTYAVLVRQMLAVSHALDGQAAAPQQPRAAPVVPDKPLEEMNRKERRHAAKAAGAGAAAAAAGADGALERMDAADAAQDEEELSPLYAHLTNLCVVLWCILEASSAHLAPLTPHFADVMEVLCATIRRATAASNVQRGEGGAAREAARIRAAEREAGIAAANTLLTLTDAHALAAIALVGVPRRELDEVLNQGKKPNPKRSGPAAGPDVSTSKGKRQLDILGDAVGQILSTLMAGPTRESLQPVSLGLLALGSLRNASNSLPPALRSRIVLSATSQLPPQVRAQAGSMDMSLADFEAEFAIAPLLVTIETLGEEWKAAPAAPPVSAGADAQMEVEGSTETSDAVAPTQTRAEIKSEELVGALQLALEVLAELVGAVGVAHLAASGPDDNDDGWAEEGDDEEMAIDGDAADGMEEDAPAAAGVALPTSADEFSKHPLAKFATGIVPRVMLWMAQPPSSPVSDATQLEAVNSLATRALSVLSNLFHGLAVMAPPPPSEPRPEHASLHASFAAWRSASPAVQQTWCQTFELALAFGAQGDARRTALEACMNVLYALSRCFEGAALPVQPAAFPSCPLAQASSGALEALLAAAAPGAPIGDDALRVSAISTLGPLARGGSVLATDVARIGDALVRVAESLPAPGEAASATTCGPEAVLAALDAAIDTFADETSPWDQLAFVQPALLPRLKKLLPRARAMARAIDKRKQPQLRESADGTVDNLKGFVAYREQ</sequence>
<comment type="similarity">
    <text evidence="1">Belongs to the nuclear import and ribosome assembly adapter family.</text>
</comment>
<feature type="compositionally biased region" description="Low complexity" evidence="2">
    <location>
        <begin position="23"/>
        <end position="42"/>
    </location>
</feature>
<dbReference type="InterPro" id="IPR057990">
    <property type="entry name" value="TPR_SYO1"/>
</dbReference>
<name>A0A316ZGH6_9BASI</name>
<evidence type="ECO:0000259" key="3">
    <source>
        <dbReference type="Pfam" id="PF25567"/>
    </source>
</evidence>
<dbReference type="RefSeq" id="XP_025601146.1">
    <property type="nucleotide sequence ID" value="XM_025744929.1"/>
</dbReference>
<organism evidence="4 5">
    <name type="scientific">Tilletiopsis washingtonensis</name>
    <dbReference type="NCBI Taxonomy" id="58919"/>
    <lineage>
        <taxon>Eukaryota</taxon>
        <taxon>Fungi</taxon>
        <taxon>Dikarya</taxon>
        <taxon>Basidiomycota</taxon>
        <taxon>Ustilaginomycotina</taxon>
        <taxon>Exobasidiomycetes</taxon>
        <taxon>Entylomatales</taxon>
        <taxon>Entylomatales incertae sedis</taxon>
        <taxon>Tilletiopsis</taxon>
    </lineage>
</organism>
<evidence type="ECO:0000313" key="4">
    <source>
        <dbReference type="EMBL" id="PWO00868.1"/>
    </source>
</evidence>
<protein>
    <recommendedName>
        <fullName evidence="3">SYO1-like TPR repeats domain-containing protein</fullName>
    </recommendedName>
</protein>
<dbReference type="GO" id="GO:0006606">
    <property type="term" value="P:protein import into nucleus"/>
    <property type="evidence" value="ECO:0007669"/>
    <property type="project" value="TreeGrafter"/>
</dbReference>
<evidence type="ECO:0000256" key="1">
    <source>
        <dbReference type="ARBA" id="ARBA00049983"/>
    </source>
</evidence>
<feature type="region of interest" description="Disordered" evidence="2">
    <location>
        <begin position="1"/>
        <end position="42"/>
    </location>
</feature>
<feature type="region of interest" description="Disordered" evidence="2">
    <location>
        <begin position="332"/>
        <end position="358"/>
    </location>
</feature>
<dbReference type="GO" id="GO:0042273">
    <property type="term" value="P:ribosomal large subunit biogenesis"/>
    <property type="evidence" value="ECO:0007669"/>
    <property type="project" value="TreeGrafter"/>
</dbReference>
<reference evidence="4 5" key="1">
    <citation type="journal article" date="2018" name="Mol. Biol. Evol.">
        <title>Broad Genomic Sampling Reveals a Smut Pathogenic Ancestry of the Fungal Clade Ustilaginomycotina.</title>
        <authorList>
            <person name="Kijpornyongpan T."/>
            <person name="Mondo S.J."/>
            <person name="Barry K."/>
            <person name="Sandor L."/>
            <person name="Lee J."/>
            <person name="Lipzen A."/>
            <person name="Pangilinan J."/>
            <person name="LaButti K."/>
            <person name="Hainaut M."/>
            <person name="Henrissat B."/>
            <person name="Grigoriev I.V."/>
            <person name="Spatafora J.W."/>
            <person name="Aime M.C."/>
        </authorList>
    </citation>
    <scope>NUCLEOTIDE SEQUENCE [LARGE SCALE GENOMIC DNA]</scope>
    <source>
        <strain evidence="4 5">MCA 4186</strain>
    </source>
</reference>
<keyword evidence="5" id="KW-1185">Reference proteome</keyword>
<dbReference type="EMBL" id="KZ819284">
    <property type="protein sequence ID" value="PWO00868.1"/>
    <property type="molecule type" value="Genomic_DNA"/>
</dbReference>
<dbReference type="InterPro" id="IPR016024">
    <property type="entry name" value="ARM-type_fold"/>
</dbReference>
<dbReference type="GeneID" id="37272473"/>
<gene>
    <name evidence="4" type="ORF">FA09DRAFT_358222</name>
</gene>
<dbReference type="STRING" id="58919.A0A316ZGH6"/>
<dbReference type="PANTHER" id="PTHR13347:SF1">
    <property type="entry name" value="HEAT REPEAT-CONTAINING PROTEIN 3"/>
    <property type="match status" value="1"/>
</dbReference>